<dbReference type="InterPro" id="IPR002110">
    <property type="entry name" value="Ankyrin_rpt"/>
</dbReference>
<name>A0A2S6BXD0_9PEZI</name>
<dbReference type="STRING" id="357750.A0A2S6BXD0"/>
<dbReference type="Proteomes" id="UP000237631">
    <property type="component" value="Unassembled WGS sequence"/>
</dbReference>
<sequence>MAHPLPPDEFDTLEYEVATGDLQIVHERVERLLGRGRTISKFSGLLGVAITYNRTAVLQYLLEQDVELSSEAAIAAVKRKNYTAMELLLSHGWDINKALSSTQPPVLSVGLDDMAMTTWLLGKGADPNASCDVECTCLSIAVQTAEHEVIDLLLKSGGDVRRGNLIHYALWRRPIDLDLVYSLAQYGAPCDDVVFQDEKSFQLRGHFLLGTPLHEVCQGNVVVTSSRDVATVASILLAHGANPDKRKLQHGRSAGATAREIAGQRGDYNMLQLFEIPIELLTRRVFTSS</sequence>
<dbReference type="PANTHER" id="PTHR24133:SF40">
    <property type="entry name" value="ANKYRIN REPEAT DOMAIN 44"/>
    <property type="match status" value="1"/>
</dbReference>
<dbReference type="Gene3D" id="1.25.40.20">
    <property type="entry name" value="Ankyrin repeat-containing domain"/>
    <property type="match status" value="1"/>
</dbReference>
<accession>A0A2S6BXD0</accession>
<organism evidence="1 2">
    <name type="scientific">Cercospora berteroae</name>
    <dbReference type="NCBI Taxonomy" id="357750"/>
    <lineage>
        <taxon>Eukaryota</taxon>
        <taxon>Fungi</taxon>
        <taxon>Dikarya</taxon>
        <taxon>Ascomycota</taxon>
        <taxon>Pezizomycotina</taxon>
        <taxon>Dothideomycetes</taxon>
        <taxon>Dothideomycetidae</taxon>
        <taxon>Mycosphaerellales</taxon>
        <taxon>Mycosphaerellaceae</taxon>
        <taxon>Cercospora</taxon>
    </lineage>
</organism>
<reference evidence="2" key="1">
    <citation type="journal article" date="2017" name="bioRxiv">
        <title>Conservation of a gene cluster reveals novel cercosporin biosynthetic mechanisms and extends production to the genus Colletotrichum.</title>
        <authorList>
            <person name="de Jonge R."/>
            <person name="Ebert M.K."/>
            <person name="Huitt-Roehl C.R."/>
            <person name="Pal P."/>
            <person name="Suttle J.C."/>
            <person name="Spanner R.E."/>
            <person name="Neubauer J.D."/>
            <person name="Jurick W.M.II."/>
            <person name="Stott K.A."/>
            <person name="Secor G.A."/>
            <person name="Thomma B.P.H.J."/>
            <person name="Van de Peer Y."/>
            <person name="Townsend C.A."/>
            <person name="Bolton M.D."/>
        </authorList>
    </citation>
    <scope>NUCLEOTIDE SEQUENCE [LARGE SCALE GENOMIC DNA]</scope>
    <source>
        <strain evidence="2">CBS538.71</strain>
    </source>
</reference>
<keyword evidence="2" id="KW-1185">Reference proteome</keyword>
<dbReference type="AlphaFoldDB" id="A0A2S6BXD0"/>
<evidence type="ECO:0000313" key="2">
    <source>
        <dbReference type="Proteomes" id="UP000237631"/>
    </source>
</evidence>
<comment type="caution">
    <text evidence="1">The sequence shown here is derived from an EMBL/GenBank/DDBJ whole genome shotgun (WGS) entry which is preliminary data.</text>
</comment>
<gene>
    <name evidence="1" type="ORF">CBER1_10991</name>
</gene>
<dbReference type="InterPro" id="IPR036770">
    <property type="entry name" value="Ankyrin_rpt-contain_sf"/>
</dbReference>
<dbReference type="EMBL" id="PNEN01001717">
    <property type="protein sequence ID" value="PPJ52145.1"/>
    <property type="molecule type" value="Genomic_DNA"/>
</dbReference>
<evidence type="ECO:0000313" key="1">
    <source>
        <dbReference type="EMBL" id="PPJ52145.1"/>
    </source>
</evidence>
<dbReference type="SMART" id="SM00248">
    <property type="entry name" value="ANK"/>
    <property type="match status" value="3"/>
</dbReference>
<protein>
    <submittedName>
        <fullName evidence="1">Uncharacterized protein</fullName>
    </submittedName>
</protein>
<dbReference type="OrthoDB" id="1722345at2759"/>
<proteinExistence type="predicted"/>
<dbReference type="InterPro" id="IPR052391">
    <property type="entry name" value="E3_Ligase-Neurotoxin"/>
</dbReference>
<dbReference type="SUPFAM" id="SSF48403">
    <property type="entry name" value="Ankyrin repeat"/>
    <property type="match status" value="1"/>
</dbReference>
<dbReference type="PANTHER" id="PTHR24133">
    <property type="entry name" value="ANKYRIN DOMAIN-CONTAINING"/>
    <property type="match status" value="1"/>
</dbReference>